<comment type="similarity">
    <text evidence="1">Belongs to the MobA/MobL family.</text>
</comment>
<dbReference type="EMBL" id="QLTA01000050">
    <property type="protein sequence ID" value="RAR76301.1"/>
    <property type="molecule type" value="Genomic_DNA"/>
</dbReference>
<dbReference type="RefSeq" id="WP_111880760.1">
    <property type="nucleotide sequence ID" value="NZ_CBCSGC010000025.1"/>
</dbReference>
<evidence type="ECO:0000313" key="6">
    <source>
        <dbReference type="Proteomes" id="UP000248856"/>
    </source>
</evidence>
<keyword evidence="2" id="KW-0184">Conjugation</keyword>
<evidence type="ECO:0000256" key="1">
    <source>
        <dbReference type="ARBA" id="ARBA00010873"/>
    </source>
</evidence>
<evidence type="ECO:0000256" key="2">
    <source>
        <dbReference type="ARBA" id="ARBA00022971"/>
    </source>
</evidence>
<dbReference type="InterPro" id="IPR005053">
    <property type="entry name" value="MobA_MobL"/>
</dbReference>
<dbReference type="OrthoDB" id="1634048at2"/>
<dbReference type="Proteomes" id="UP000248856">
    <property type="component" value="Unassembled WGS sequence"/>
</dbReference>
<feature type="domain" description="MobA/MobL protein" evidence="4">
    <location>
        <begin position="18"/>
        <end position="223"/>
    </location>
</feature>
<proteinExistence type="inferred from homology"/>
<dbReference type="Gene3D" id="3.30.930.30">
    <property type="match status" value="1"/>
</dbReference>
<evidence type="ECO:0000313" key="5">
    <source>
        <dbReference type="EMBL" id="RAR76301.1"/>
    </source>
</evidence>
<dbReference type="Pfam" id="PF03389">
    <property type="entry name" value="MobA_MobL"/>
    <property type="match status" value="1"/>
</dbReference>
<evidence type="ECO:0000256" key="3">
    <source>
        <dbReference type="SAM" id="MobiDB-lite"/>
    </source>
</evidence>
<keyword evidence="6" id="KW-1185">Reference proteome</keyword>
<evidence type="ECO:0000259" key="4">
    <source>
        <dbReference type="Pfam" id="PF03389"/>
    </source>
</evidence>
<comment type="caution">
    <text evidence="5">The sequence shown here is derived from an EMBL/GenBank/DDBJ whole genome shotgun (WGS) entry which is preliminary data.</text>
</comment>
<reference evidence="5 6" key="1">
    <citation type="submission" date="2018-06" db="EMBL/GenBank/DDBJ databases">
        <title>Genomic Encyclopedia of Archaeal and Bacterial Type Strains, Phase II (KMG-II): from individual species to whole genera.</title>
        <authorList>
            <person name="Goeker M."/>
        </authorList>
    </citation>
    <scope>NUCLEOTIDE SEQUENCE [LARGE SCALE GENOMIC DNA]</scope>
    <source>
        <strain evidence="5 6">CFPB 3232</strain>
    </source>
</reference>
<feature type="compositionally biased region" description="Polar residues" evidence="3">
    <location>
        <begin position="308"/>
        <end position="318"/>
    </location>
</feature>
<gene>
    <name evidence="5" type="ORF">AX018_105010</name>
</gene>
<organism evidence="5 6">
    <name type="scientific">Paracidovorax anthurii</name>
    <dbReference type="NCBI Taxonomy" id="78229"/>
    <lineage>
        <taxon>Bacteria</taxon>
        <taxon>Pseudomonadati</taxon>
        <taxon>Pseudomonadota</taxon>
        <taxon>Betaproteobacteria</taxon>
        <taxon>Burkholderiales</taxon>
        <taxon>Comamonadaceae</taxon>
        <taxon>Paracidovorax</taxon>
    </lineage>
</organism>
<sequence length="327" mass="36266">MAIFHLSARAPIARASGRSATAAAAYRAGALIIDQRTGQVFDYRRRRGVLDARIHLPSGRLVLDRQQFWNGIEIHHRRRDAVLAREVVLALPGELDADERAALAFSFSKEIAQEFGVGVDCALHMPSRDGDDRNFHAHLLLTACTVDADGVLGKKAERLDPIACKRSGAADSVSWLRPRWEHSVNAALARKGSDARVDHRSFKARGIDRLPTGHVGINGAAARERASLNARLRRRNARIADIDEQMSKLVRMKARLAARTEPKPDAQRPEHVEDRASDLLVWRRRPQPTMSKGAVFRPMAKPEGPRADSQQEAASNGSRPARRRPGR</sequence>
<feature type="compositionally biased region" description="Basic and acidic residues" evidence="3">
    <location>
        <begin position="258"/>
        <end position="277"/>
    </location>
</feature>
<accession>A0A328YQJ7</accession>
<feature type="region of interest" description="Disordered" evidence="3">
    <location>
        <begin position="257"/>
        <end position="327"/>
    </location>
</feature>
<dbReference type="AlphaFoldDB" id="A0A328YQJ7"/>
<name>A0A328YQJ7_9BURK</name>
<protein>
    <submittedName>
        <fullName evidence="5">MobA/MobL family protein</fullName>
    </submittedName>
</protein>